<keyword evidence="5" id="KW-1185">Reference proteome</keyword>
<feature type="domain" description="Far11/STRP C-terminal" evidence="3">
    <location>
        <begin position="578"/>
        <end position="940"/>
    </location>
</feature>
<gene>
    <name evidence="4" type="ORF">KASA_0Q08657G</name>
</gene>
<dbReference type="STRING" id="1789683.A0A1X7QY66"/>
<reference evidence="4 5" key="1">
    <citation type="submission" date="2017-04" db="EMBL/GenBank/DDBJ databases">
        <authorList>
            <person name="Afonso C.L."/>
            <person name="Miller P.J."/>
            <person name="Scott M.A."/>
            <person name="Spackman E."/>
            <person name="Goraichik I."/>
            <person name="Dimitrov K.M."/>
            <person name="Suarez D.L."/>
            <person name="Swayne D.E."/>
        </authorList>
    </citation>
    <scope>NUCLEOTIDE SEQUENCE [LARGE SCALE GENOMIC DNA]</scope>
</reference>
<evidence type="ECO:0000256" key="1">
    <source>
        <dbReference type="SAM" id="MobiDB-lite"/>
    </source>
</evidence>
<dbReference type="EMBL" id="FXLY01000002">
    <property type="protein sequence ID" value="SMN18395.1"/>
    <property type="molecule type" value="Genomic_DNA"/>
</dbReference>
<dbReference type="PANTHER" id="PTHR13239:SF4">
    <property type="entry name" value="AT25231P"/>
    <property type="match status" value="1"/>
</dbReference>
<evidence type="ECO:0000259" key="3">
    <source>
        <dbReference type="SMART" id="SM01293"/>
    </source>
</evidence>
<dbReference type="AlphaFoldDB" id="A0A1X7QY66"/>
<dbReference type="InterPro" id="IPR021819">
    <property type="entry name" value="Far11/STRP_C"/>
</dbReference>
<organism evidence="4 5">
    <name type="scientific">Maudiozyma saulgeensis</name>
    <dbReference type="NCBI Taxonomy" id="1789683"/>
    <lineage>
        <taxon>Eukaryota</taxon>
        <taxon>Fungi</taxon>
        <taxon>Dikarya</taxon>
        <taxon>Ascomycota</taxon>
        <taxon>Saccharomycotina</taxon>
        <taxon>Saccharomycetes</taxon>
        <taxon>Saccharomycetales</taxon>
        <taxon>Saccharomycetaceae</taxon>
        <taxon>Maudiozyma</taxon>
    </lineage>
</organism>
<dbReference type="Pfam" id="PF11882">
    <property type="entry name" value="DUF3402"/>
    <property type="match status" value="2"/>
</dbReference>
<dbReference type="InterPro" id="IPR040185">
    <property type="entry name" value="Far11/STRP"/>
</dbReference>
<dbReference type="OrthoDB" id="18234at2759"/>
<dbReference type="InterPro" id="IPR012486">
    <property type="entry name" value="Far11/STRP_N"/>
</dbReference>
<name>A0A1X7QY66_9SACH</name>
<dbReference type="Proteomes" id="UP000196158">
    <property type="component" value="Unassembled WGS sequence"/>
</dbReference>
<dbReference type="SMART" id="SM01292">
    <property type="entry name" value="N1221"/>
    <property type="match status" value="1"/>
</dbReference>
<dbReference type="GO" id="GO:0007010">
    <property type="term" value="P:cytoskeleton organization"/>
    <property type="evidence" value="ECO:0007669"/>
    <property type="project" value="TreeGrafter"/>
</dbReference>
<evidence type="ECO:0000313" key="4">
    <source>
        <dbReference type="EMBL" id="SMN18395.1"/>
    </source>
</evidence>
<evidence type="ECO:0000313" key="5">
    <source>
        <dbReference type="Proteomes" id="UP000196158"/>
    </source>
</evidence>
<dbReference type="Pfam" id="PF07923">
    <property type="entry name" value="N1221"/>
    <property type="match status" value="1"/>
</dbReference>
<dbReference type="GO" id="GO:0005829">
    <property type="term" value="C:cytosol"/>
    <property type="evidence" value="ECO:0007669"/>
    <property type="project" value="TreeGrafter"/>
</dbReference>
<accession>A0A1X7QY66</accession>
<proteinExistence type="predicted"/>
<protein>
    <submittedName>
        <fullName evidence="4">Similar to Saccharomyces cerevisiae YNL127W FAR11 Protein involved in recovery from cell cycle arrest in response to pheromone, in a Far1p-independent pathway</fullName>
    </submittedName>
</protein>
<sequence>MSEDNNDYRKLDCNITRSTSLDDLNFKRAPTSPPKFRDDTGTADNLNNGTLKIDTKQFENPLLRDLDNILRNKLKINPESPVISRNNSLKNLRSVSDPKKHAFMKELGLDGDITTVNQGTFGPRDVSDDSPNSDSSDEETGIEDDDDEFVNVDEIDGPIGKHIPDKRVNVDMNKDENVDYNLSANQDFQKSIDKRVAELESGISAENQPQLKIDWEFNCNRGLDYELGNWLSVSDYNQLPSTVSSFNEHVEDTDKFIIDDNYAADIIRTFAEGLSADPSSNLLALCYMALGNFQQSTSKNDQLCLIRRNNITMFTHLKEIIDVFKDIAILCRDGNENLKEKATQLFYACTILYTITNVAIDTREKNSVIVNQLIQTFENTELLQFLTQYIEHWRWSSRLSMRIRNIISLLFSLLILQFGDINTYKKTKESVYKHHGIERKEKSSQRLTISPLHYQAFQDDITSRFPTFNMTNVDLPQPIDNTNSLSQFLEIPRSKAKSSLNSTLPAPNKHLATPAPSPPMSPILIPYNDGVKTRKSFQTNMAYPYLYPSDEECDDDLSNKISNGMESNEIGNGDVFVPHSIEEAARILENNLDIKLSVRQLWNERDLFMATERGWERDTISKKFDYSTISNPDNLEEINIMKRIDRYYEDCFASFNSLIFVLCQIMESNLNNVEYKEEDFPEGMKIETVIPQLEIVKAKELSLRSSVGILYTLLKWFKLNHVLKFEQFSILLYDSGYINTCCAVLGKYSLVYCDKVYNKTLRSPNTLWKLCSNFNPLYSKSLSVQEPDGEDINISLLTTVTYLLKVLRKVTGNKTHRLKTLPLSIGTLFKQYYSIFNLDIYHPMLRIIKELTPFKNKRWKSEHMDLISGVFLYERLELIDNWVTGKDISGELMDAYGQEVALRALIQFYNFEHYQKSLEELGYMKRTVSHSNLLYKDSEYNDI</sequence>
<evidence type="ECO:0000259" key="2">
    <source>
        <dbReference type="SMART" id="SM01292"/>
    </source>
</evidence>
<feature type="domain" description="Far11/STRP N-terminal" evidence="2">
    <location>
        <begin position="210"/>
        <end position="481"/>
    </location>
</feature>
<feature type="compositionally biased region" description="Acidic residues" evidence="1">
    <location>
        <begin position="135"/>
        <end position="146"/>
    </location>
</feature>
<feature type="region of interest" description="Disordered" evidence="1">
    <location>
        <begin position="498"/>
        <end position="517"/>
    </location>
</feature>
<feature type="region of interest" description="Disordered" evidence="1">
    <location>
        <begin position="24"/>
        <end position="49"/>
    </location>
</feature>
<dbReference type="PANTHER" id="PTHR13239">
    <property type="entry name" value="PROTEIN REQUIRED FOR HYPHAL ANASTOMOSIS HAM-2"/>
    <property type="match status" value="1"/>
</dbReference>
<dbReference type="SMART" id="SM01293">
    <property type="entry name" value="DUF3402"/>
    <property type="match status" value="1"/>
</dbReference>
<feature type="region of interest" description="Disordered" evidence="1">
    <location>
        <begin position="113"/>
        <end position="146"/>
    </location>
</feature>